<keyword evidence="2" id="KW-0813">Transport</keyword>
<keyword evidence="6" id="KW-1185">Reference proteome</keyword>
<gene>
    <name evidence="5" type="ORF">U27_02804</name>
</gene>
<keyword evidence="3 4" id="KW-0732">Signal</keyword>
<comment type="similarity">
    <text evidence="1">Belongs to the bacterial solute-binding protein 1 family.</text>
</comment>
<evidence type="ECO:0000256" key="1">
    <source>
        <dbReference type="ARBA" id="ARBA00008520"/>
    </source>
</evidence>
<evidence type="ECO:0000256" key="4">
    <source>
        <dbReference type="SAM" id="SignalP"/>
    </source>
</evidence>
<dbReference type="STRING" id="1499967.U27_02804"/>
<protein>
    <submittedName>
        <fullName evidence="5">Extracellular solute-binding protein family 1</fullName>
    </submittedName>
</protein>
<reference evidence="5" key="1">
    <citation type="journal article" date="2015" name="PeerJ">
        <title>First genomic representation of candidate bacterial phylum KSB3 points to enhanced environmental sensing as a trigger of wastewater bulking.</title>
        <authorList>
            <person name="Sekiguchi Y."/>
            <person name="Ohashi A."/>
            <person name="Parks D.H."/>
            <person name="Yamauchi T."/>
            <person name="Tyson G.W."/>
            <person name="Hugenholtz P."/>
        </authorList>
    </citation>
    <scope>NUCLEOTIDE SEQUENCE [LARGE SCALE GENOMIC DNA]</scope>
</reference>
<dbReference type="Proteomes" id="UP000030661">
    <property type="component" value="Unassembled WGS sequence"/>
</dbReference>
<evidence type="ECO:0000256" key="2">
    <source>
        <dbReference type="ARBA" id="ARBA00022448"/>
    </source>
</evidence>
<dbReference type="SUPFAM" id="SSF53850">
    <property type="entry name" value="Periplasmic binding protein-like II"/>
    <property type="match status" value="1"/>
</dbReference>
<dbReference type="Gene3D" id="3.40.190.10">
    <property type="entry name" value="Periplasmic binding protein-like II"/>
    <property type="match status" value="2"/>
</dbReference>
<dbReference type="CDD" id="cd13585">
    <property type="entry name" value="PBP2_TMBP_like"/>
    <property type="match status" value="1"/>
</dbReference>
<organism evidence="5">
    <name type="scientific">Vecturithrix granuli</name>
    <dbReference type="NCBI Taxonomy" id="1499967"/>
    <lineage>
        <taxon>Bacteria</taxon>
        <taxon>Candidatus Moduliflexota</taxon>
        <taxon>Candidatus Vecturitrichia</taxon>
        <taxon>Candidatus Vecturitrichales</taxon>
        <taxon>Candidatus Vecturitrichaceae</taxon>
        <taxon>Candidatus Vecturithrix</taxon>
    </lineage>
</organism>
<feature type="chain" id="PRO_5001755415" evidence="4">
    <location>
        <begin position="22"/>
        <end position="405"/>
    </location>
</feature>
<proteinExistence type="inferred from homology"/>
<accession>A0A081BU38</accession>
<dbReference type="PANTHER" id="PTHR30061:SF50">
    <property type="entry name" value="MALTOSE_MALTODEXTRIN-BINDING PERIPLASMIC PROTEIN"/>
    <property type="match status" value="1"/>
</dbReference>
<dbReference type="EMBL" id="DF820464">
    <property type="protein sequence ID" value="GAK55843.1"/>
    <property type="molecule type" value="Genomic_DNA"/>
</dbReference>
<dbReference type="GO" id="GO:0042956">
    <property type="term" value="P:maltodextrin transmembrane transport"/>
    <property type="evidence" value="ECO:0007669"/>
    <property type="project" value="TreeGrafter"/>
</dbReference>
<dbReference type="GO" id="GO:0055052">
    <property type="term" value="C:ATP-binding cassette (ABC) transporter complex, substrate-binding subunit-containing"/>
    <property type="evidence" value="ECO:0007669"/>
    <property type="project" value="TreeGrafter"/>
</dbReference>
<dbReference type="GO" id="GO:1901982">
    <property type="term" value="F:maltose binding"/>
    <property type="evidence" value="ECO:0007669"/>
    <property type="project" value="TreeGrafter"/>
</dbReference>
<dbReference type="Pfam" id="PF13416">
    <property type="entry name" value="SBP_bac_8"/>
    <property type="match status" value="1"/>
</dbReference>
<dbReference type="GO" id="GO:0015768">
    <property type="term" value="P:maltose transport"/>
    <property type="evidence" value="ECO:0007669"/>
    <property type="project" value="TreeGrafter"/>
</dbReference>
<dbReference type="InterPro" id="IPR006059">
    <property type="entry name" value="SBP"/>
</dbReference>
<dbReference type="HOGENOM" id="CLU_031285_10_1_0"/>
<sequence length="405" mass="45230">MKKWSIVVTILCLLMSTFAFAQSEVSVFWAEYDGLTPEFAQSLEAAFEKAHPDIDLKIVSVPWDALHDKLITSLGGGQAPDLSVIGTRWLLEFMDLDVVEPIEQHLSQELLGNIPESIMEGKIKGVLYGLPVAIGPRIMFYRTDLMEKAPDTYEEMLEIAKKIHSNEVYGVGMVGKKHTELTDFAYYFYGNGGDFFEIKEDGSYGKCTVNSEAGVKALTFMNELANVHKVTQPSFLADTRHETQDLFISGKLGMIQIGGFAASLLEQRGVSFGWAPALIPHFEGKPRAPLFITDTIVMFNSSKNKEAAATFLEFFYQDEWRLQFDTLTGFPPVTKSLGDDPQFQKPTYQMMVQSMEGAKPWPLLVEWPECNEIIWNAVSSVFIGDKDPQTALDDAAAEIDALRGM</sequence>
<dbReference type="AlphaFoldDB" id="A0A081BU38"/>
<evidence type="ECO:0000256" key="3">
    <source>
        <dbReference type="ARBA" id="ARBA00022729"/>
    </source>
</evidence>
<evidence type="ECO:0000313" key="6">
    <source>
        <dbReference type="Proteomes" id="UP000030661"/>
    </source>
</evidence>
<dbReference type="eggNOG" id="COG1653">
    <property type="taxonomic scope" value="Bacteria"/>
</dbReference>
<feature type="signal peptide" evidence="4">
    <location>
        <begin position="1"/>
        <end position="21"/>
    </location>
</feature>
<name>A0A081BU38_VECG1</name>
<evidence type="ECO:0000313" key="5">
    <source>
        <dbReference type="EMBL" id="GAK55843.1"/>
    </source>
</evidence>
<dbReference type="PANTHER" id="PTHR30061">
    <property type="entry name" value="MALTOSE-BINDING PERIPLASMIC PROTEIN"/>
    <property type="match status" value="1"/>
</dbReference>